<proteinExistence type="predicted"/>
<dbReference type="Proteomes" id="UP000499080">
    <property type="component" value="Unassembled WGS sequence"/>
</dbReference>
<dbReference type="AlphaFoldDB" id="A0A4Y2MYV4"/>
<gene>
    <name evidence="1" type="ORF">AVEN_232019_1</name>
</gene>
<comment type="caution">
    <text evidence="1">The sequence shown here is derived from an EMBL/GenBank/DDBJ whole genome shotgun (WGS) entry which is preliminary data.</text>
</comment>
<sequence length="120" mass="13368">MIIWTQRSSIMKNASFAVSKETRNWDSSVLRASSGSIPPWLRQNPSPWFFDGSEIIQRRRVHFASIVPLYSDNSHLTTYAQSVARHLEFSNLPCAGTKGMSSLLLENSPLLFGSPLSTGP</sequence>
<reference evidence="1 2" key="1">
    <citation type="journal article" date="2019" name="Sci. Rep.">
        <title>Orb-weaving spider Araneus ventricosus genome elucidates the spidroin gene catalogue.</title>
        <authorList>
            <person name="Kono N."/>
            <person name="Nakamura H."/>
            <person name="Ohtoshi R."/>
            <person name="Moran D.A.P."/>
            <person name="Shinohara A."/>
            <person name="Yoshida Y."/>
            <person name="Fujiwara M."/>
            <person name="Mori M."/>
            <person name="Tomita M."/>
            <person name="Arakawa K."/>
        </authorList>
    </citation>
    <scope>NUCLEOTIDE SEQUENCE [LARGE SCALE GENOMIC DNA]</scope>
</reference>
<organism evidence="1 2">
    <name type="scientific">Araneus ventricosus</name>
    <name type="common">Orbweaver spider</name>
    <name type="synonym">Epeira ventricosa</name>
    <dbReference type="NCBI Taxonomy" id="182803"/>
    <lineage>
        <taxon>Eukaryota</taxon>
        <taxon>Metazoa</taxon>
        <taxon>Ecdysozoa</taxon>
        <taxon>Arthropoda</taxon>
        <taxon>Chelicerata</taxon>
        <taxon>Arachnida</taxon>
        <taxon>Araneae</taxon>
        <taxon>Araneomorphae</taxon>
        <taxon>Entelegynae</taxon>
        <taxon>Araneoidea</taxon>
        <taxon>Araneidae</taxon>
        <taxon>Araneus</taxon>
    </lineage>
</organism>
<evidence type="ECO:0000313" key="1">
    <source>
        <dbReference type="EMBL" id="GBN31742.1"/>
    </source>
</evidence>
<accession>A0A4Y2MYV4</accession>
<evidence type="ECO:0000313" key="2">
    <source>
        <dbReference type="Proteomes" id="UP000499080"/>
    </source>
</evidence>
<keyword evidence="2" id="KW-1185">Reference proteome</keyword>
<protein>
    <submittedName>
        <fullName evidence="1">Uncharacterized protein</fullName>
    </submittedName>
</protein>
<name>A0A4Y2MYV4_ARAVE</name>
<dbReference type="EMBL" id="BGPR01008128">
    <property type="protein sequence ID" value="GBN31742.1"/>
    <property type="molecule type" value="Genomic_DNA"/>
</dbReference>